<dbReference type="OrthoDB" id="416437at2759"/>
<protein>
    <recommendedName>
        <fullName evidence="1">ATP-dependent DNA helicase</fullName>
        <ecNumber evidence="1">5.6.2.3</ecNumber>
    </recommendedName>
</protein>
<evidence type="ECO:0000313" key="4">
    <source>
        <dbReference type="EMBL" id="KAG9392098.1"/>
    </source>
</evidence>
<dbReference type="InterPro" id="IPR010285">
    <property type="entry name" value="DNA_helicase_pif1-like_DEAD"/>
</dbReference>
<dbReference type="Gene3D" id="2.30.30.940">
    <property type="match status" value="1"/>
</dbReference>
<dbReference type="GO" id="GO:0005524">
    <property type="term" value="F:ATP binding"/>
    <property type="evidence" value="ECO:0007669"/>
    <property type="project" value="UniProtKB-KW"/>
</dbReference>
<dbReference type="InterPro" id="IPR027417">
    <property type="entry name" value="P-loop_NTPase"/>
</dbReference>
<dbReference type="GO" id="GO:0006281">
    <property type="term" value="P:DNA repair"/>
    <property type="evidence" value="ECO:0007669"/>
    <property type="project" value="UniProtKB-KW"/>
</dbReference>
<dbReference type="PANTHER" id="PTHR47642">
    <property type="entry name" value="ATP-DEPENDENT DNA HELICASE"/>
    <property type="match status" value="1"/>
</dbReference>
<evidence type="ECO:0000259" key="2">
    <source>
        <dbReference type="Pfam" id="PF05970"/>
    </source>
</evidence>
<organism evidence="4 5">
    <name type="scientific">Carpediemonas membranifera</name>
    <dbReference type="NCBI Taxonomy" id="201153"/>
    <lineage>
        <taxon>Eukaryota</taxon>
        <taxon>Metamonada</taxon>
        <taxon>Carpediemonas-like organisms</taxon>
        <taxon>Carpediemonas</taxon>
    </lineage>
</organism>
<dbReference type="GO" id="GO:0016787">
    <property type="term" value="F:hydrolase activity"/>
    <property type="evidence" value="ECO:0007669"/>
    <property type="project" value="UniProtKB-KW"/>
</dbReference>
<keyword evidence="1 4" id="KW-0347">Helicase</keyword>
<dbReference type="EC" id="5.6.2.3" evidence="1"/>
<name>A0A8J6ARG8_9EUKA</name>
<keyword evidence="1" id="KW-0378">Hydrolase</keyword>
<evidence type="ECO:0000313" key="5">
    <source>
        <dbReference type="Proteomes" id="UP000717585"/>
    </source>
</evidence>
<gene>
    <name evidence="4" type="ORF">J8273_5070</name>
</gene>
<dbReference type="Proteomes" id="UP000717585">
    <property type="component" value="Unassembled WGS sequence"/>
</dbReference>
<feature type="domain" description="Helitron helicase-like" evidence="3">
    <location>
        <begin position="340"/>
        <end position="524"/>
    </location>
</feature>
<sequence>MPDYDIINSTDLGIPIDAGGSDGWSSDELTPSSDLSDISDLIDDDFVPSDDDLAIYRVIDRDYAPPERPRLIRPPSPPPASEIDLFEVSLTPIRPKVLERTICAVCKHIRLPGCKQCPCPADDGGRLTDLQDELSSMLTRSIGAFDAETAQHIKALSHREFRALNHALALATTWTSVQASKGLFVVFKGVTTAFGKTDQYAQTICGDSIATVPQRALDLTREWLTANSATFRAMRSTIQEATNDGIEGQISFSFTNQRDQGNHIAFTPNAAMSNVANADAVATWLDEDNVRRTKYVQFESDIAAFATFPLLFPDGRGFSDQYRARYKHLKTWVRHTINAAQTSFVRTNPATATFLSLAHTSYERITARRYTGIVDEAQTEAANNGVLSVNANGNTHSIAPPTLQLSLGHMHAIEDHLKAMLARYGCPHFFWTFTIDPDSVIQCLHEMAADPSDPLPPPLFERRHTPRHAPVDAAHVCLEYFTTIFEELKSKLTGTTENPGDFPICEFATRIEEQENSMLHIHTVTWHKGIGQKLPTGDIFTERLAKAVDAIVSTDSSVMSPKSTFYQTHRCNEHCKRRGTQCKQGYPAPACNISHINQNGEFLAKRTQSDAFITPFCPLIAENILGSMHVTPVTSAEVIMYLTKYITKPPAEVIEEVSARDTRDIEPHHLIFQQRRRIIGPPMLAILLEGTSIFSASTPHEKIDTDVLPEKRIYGPRNRCTTNKVGEWTKYYNRPVELEHLTYVQFRTFYDTRSKKASEISKFKDEEQIRYSGADGTKYFWRIWKRRRPVTACIPMTIPSDGDRHYFNLLALHKPWRSDEEMRSIGTTRCSYSEKCFDLGLIDDDELDDDQAFDIAWHLHFNTNLDNHGYMAIVRAALEKNGAETTMQMINAVQDVSRKYMLMKHVLNNTKQAYVTNHDVIARWEAPRKLDTSINLDSNQATILNHYVSKLRSKTQTILLLMGRAGTGKSVVLRHIAKHTSDQGLLVLVTAATGAAAVNIDGTTIHSLFQWTEGRFTAPVKGTVPWILLNNATTITIDEAFTLSAADIQDLNDALCIARRNQDPFGGVNLILVGDPYQLPPVNSRSFSSYKSAYHFGWSNYKYSAVILSNVHRQASDPAFTYALNGLQRGDMSAKHVTLFAGRATIDRFDALIHAALDGATIICGTRSRQAFLNDQCVQALAHYGGRDMRVYKNVVLLPLSIEDRPIDVIPGTPEQFTYDAATELAVTEHIYDFETRLVDTKLCIGARVMLTSNDYYDKGVANGSIGTVTAMGARSVTVVFNPESESRRRALIIRDRTVPVGPAIHKYLPLRSAYAITVHKTQGRTIKNIVVDLSNDISPSDSPNFESAIVG</sequence>
<keyword evidence="1" id="KW-0234">DNA repair</keyword>
<comment type="similarity">
    <text evidence="1">Belongs to the helicase family.</text>
</comment>
<keyword evidence="5" id="KW-1185">Reference proteome</keyword>
<keyword evidence="1" id="KW-0227">DNA damage</keyword>
<evidence type="ECO:0000259" key="3">
    <source>
        <dbReference type="Pfam" id="PF14214"/>
    </source>
</evidence>
<dbReference type="Pfam" id="PF14214">
    <property type="entry name" value="Helitron_like_N"/>
    <property type="match status" value="1"/>
</dbReference>
<dbReference type="SUPFAM" id="SSF52540">
    <property type="entry name" value="P-loop containing nucleoside triphosphate hydrolases"/>
    <property type="match status" value="2"/>
</dbReference>
<dbReference type="Gene3D" id="3.40.50.300">
    <property type="entry name" value="P-loop containing nucleotide triphosphate hydrolases"/>
    <property type="match status" value="1"/>
</dbReference>
<keyword evidence="1" id="KW-0233">DNA recombination</keyword>
<keyword evidence="1" id="KW-0547">Nucleotide-binding</keyword>
<dbReference type="EMBL" id="JAHDYR010000038">
    <property type="protein sequence ID" value="KAG9392098.1"/>
    <property type="molecule type" value="Genomic_DNA"/>
</dbReference>
<dbReference type="InterPro" id="IPR051055">
    <property type="entry name" value="PIF1_helicase"/>
</dbReference>
<dbReference type="GO" id="GO:0006310">
    <property type="term" value="P:DNA recombination"/>
    <property type="evidence" value="ECO:0007669"/>
    <property type="project" value="UniProtKB-KW"/>
</dbReference>
<comment type="catalytic activity">
    <reaction evidence="1">
        <text>ATP + H2O = ADP + phosphate + H(+)</text>
        <dbReference type="Rhea" id="RHEA:13065"/>
        <dbReference type="ChEBI" id="CHEBI:15377"/>
        <dbReference type="ChEBI" id="CHEBI:15378"/>
        <dbReference type="ChEBI" id="CHEBI:30616"/>
        <dbReference type="ChEBI" id="CHEBI:43474"/>
        <dbReference type="ChEBI" id="CHEBI:456216"/>
        <dbReference type="EC" id="5.6.2.3"/>
    </reaction>
</comment>
<comment type="cofactor">
    <cofactor evidence="1">
        <name>Mg(2+)</name>
        <dbReference type="ChEBI" id="CHEBI:18420"/>
    </cofactor>
</comment>
<dbReference type="Pfam" id="PF05970">
    <property type="entry name" value="PIF1"/>
    <property type="match status" value="1"/>
</dbReference>
<comment type="caution">
    <text evidence="4">The sequence shown here is derived from an EMBL/GenBank/DDBJ whole genome shotgun (WGS) entry which is preliminary data.</text>
</comment>
<dbReference type="GO" id="GO:0000723">
    <property type="term" value="P:telomere maintenance"/>
    <property type="evidence" value="ECO:0007669"/>
    <property type="project" value="InterPro"/>
</dbReference>
<feature type="domain" description="DNA helicase Pif1-like DEAD-box helicase" evidence="2">
    <location>
        <begin position="936"/>
        <end position="1087"/>
    </location>
</feature>
<dbReference type="InterPro" id="IPR025476">
    <property type="entry name" value="Helitron_helicase-like"/>
</dbReference>
<dbReference type="GO" id="GO:0043139">
    <property type="term" value="F:5'-3' DNA helicase activity"/>
    <property type="evidence" value="ECO:0007669"/>
    <property type="project" value="UniProtKB-EC"/>
</dbReference>
<dbReference type="PANTHER" id="PTHR47642:SF5">
    <property type="entry name" value="ATP-DEPENDENT DNA HELICASE"/>
    <property type="match status" value="1"/>
</dbReference>
<proteinExistence type="inferred from homology"/>
<reference evidence="4" key="1">
    <citation type="submission" date="2021-05" db="EMBL/GenBank/DDBJ databases">
        <title>A free-living protist that lacks canonical eukaryotic 1 DNA replication and segregation systems.</title>
        <authorList>
            <person name="Salas-Leiva D.E."/>
            <person name="Tromer E.C."/>
            <person name="Curtis B.A."/>
            <person name="Jerlstrom-Hultqvist J."/>
            <person name="Kolisko M."/>
            <person name="Yi Z."/>
            <person name="Salas-Leiva J.S."/>
            <person name="Gallot-Lavallee L."/>
            <person name="Kops G.J.P.L."/>
            <person name="Archibald J.M."/>
            <person name="Simpson A.G.B."/>
            <person name="Roger A.J."/>
        </authorList>
    </citation>
    <scope>NUCLEOTIDE SEQUENCE</scope>
    <source>
        <strain evidence="4">BICM</strain>
    </source>
</reference>
<evidence type="ECO:0000256" key="1">
    <source>
        <dbReference type="RuleBase" id="RU363044"/>
    </source>
</evidence>
<accession>A0A8J6ARG8</accession>
<keyword evidence="1" id="KW-0067">ATP-binding</keyword>